<dbReference type="GO" id="GO:0032210">
    <property type="term" value="P:regulation of telomere maintenance via telomerase"/>
    <property type="evidence" value="ECO:0007669"/>
    <property type="project" value="TreeGrafter"/>
</dbReference>
<feature type="compositionally biased region" description="Basic and acidic residues" evidence="9">
    <location>
        <begin position="472"/>
        <end position="492"/>
    </location>
</feature>
<evidence type="ECO:0000256" key="9">
    <source>
        <dbReference type="SAM" id="MobiDB-lite"/>
    </source>
</evidence>
<organism evidence="11 12">
    <name type="scientific">Aspergillus udagawae</name>
    <dbReference type="NCBI Taxonomy" id="91492"/>
    <lineage>
        <taxon>Eukaryota</taxon>
        <taxon>Fungi</taxon>
        <taxon>Dikarya</taxon>
        <taxon>Ascomycota</taxon>
        <taxon>Pezizomycotina</taxon>
        <taxon>Eurotiomycetes</taxon>
        <taxon>Eurotiomycetidae</taxon>
        <taxon>Eurotiales</taxon>
        <taxon>Aspergillaceae</taxon>
        <taxon>Aspergillus</taxon>
        <taxon>Aspergillus subgen. Fumigati</taxon>
    </lineage>
</organism>
<evidence type="ECO:0000256" key="1">
    <source>
        <dbReference type="ARBA" id="ARBA00004123"/>
    </source>
</evidence>
<dbReference type="FunFam" id="2.40.50.140:FF:000426">
    <property type="entry name" value="Protection of telomeres protein 1"/>
    <property type="match status" value="1"/>
</dbReference>
<gene>
    <name evidence="11" type="ORF">Aud_001572</name>
</gene>
<name>A0A8E0QJ47_9EURO</name>
<dbReference type="PANTHER" id="PTHR14513:SF0">
    <property type="entry name" value="PROTECTION OF TELOMERES PROTEIN 1"/>
    <property type="match status" value="1"/>
</dbReference>
<keyword evidence="7" id="KW-0238">DNA-binding</keyword>
<dbReference type="SMART" id="SM00976">
    <property type="entry name" value="Telo_bind"/>
    <property type="match status" value="1"/>
</dbReference>
<proteinExistence type="inferred from homology"/>
<evidence type="ECO:0000256" key="8">
    <source>
        <dbReference type="ARBA" id="ARBA00023242"/>
    </source>
</evidence>
<dbReference type="InterPro" id="IPR032042">
    <property type="entry name" value="POT1PC"/>
</dbReference>
<dbReference type="Gene3D" id="2.40.50.140">
    <property type="entry name" value="Nucleic acid-binding proteins"/>
    <property type="match status" value="2"/>
</dbReference>
<evidence type="ECO:0000259" key="10">
    <source>
        <dbReference type="SMART" id="SM00976"/>
    </source>
</evidence>
<dbReference type="FunFam" id="2.40.50.140:FF:000303">
    <property type="entry name" value="Protection of telomeres protein 1"/>
    <property type="match status" value="1"/>
</dbReference>
<dbReference type="Pfam" id="PF16686">
    <property type="entry name" value="POT1PC"/>
    <property type="match status" value="1"/>
</dbReference>
<dbReference type="GO" id="GO:0016233">
    <property type="term" value="P:telomere capping"/>
    <property type="evidence" value="ECO:0007669"/>
    <property type="project" value="TreeGrafter"/>
</dbReference>
<dbReference type="GO" id="GO:0098505">
    <property type="term" value="F:G-rich strand telomeric DNA binding"/>
    <property type="evidence" value="ECO:0007669"/>
    <property type="project" value="TreeGrafter"/>
</dbReference>
<protein>
    <recommendedName>
        <fullName evidence="4">Protection of telomeres protein 1</fullName>
    </recommendedName>
</protein>
<dbReference type="AlphaFoldDB" id="A0A8E0QJ47"/>
<comment type="subcellular location">
    <subcellularLocation>
        <location evidence="2">Chromosome</location>
        <location evidence="2">Telomere</location>
    </subcellularLocation>
    <subcellularLocation>
        <location evidence="1">Nucleus</location>
    </subcellularLocation>
</comment>
<feature type="region of interest" description="Disordered" evidence="9">
    <location>
        <begin position="339"/>
        <end position="379"/>
    </location>
</feature>
<keyword evidence="8" id="KW-0539">Nucleus</keyword>
<feature type="compositionally biased region" description="Basic and acidic residues" evidence="9">
    <location>
        <begin position="339"/>
        <end position="348"/>
    </location>
</feature>
<dbReference type="RefSeq" id="XP_043143000.1">
    <property type="nucleotide sequence ID" value="XM_043287065.1"/>
</dbReference>
<dbReference type="Proteomes" id="UP000036893">
    <property type="component" value="Unassembled WGS sequence"/>
</dbReference>
<evidence type="ECO:0000313" key="12">
    <source>
        <dbReference type="Proteomes" id="UP000036893"/>
    </source>
</evidence>
<evidence type="ECO:0000256" key="7">
    <source>
        <dbReference type="ARBA" id="ARBA00023125"/>
    </source>
</evidence>
<dbReference type="InterPro" id="IPR011564">
    <property type="entry name" value="Telomer_end-bd_POT1/Cdc13"/>
</dbReference>
<dbReference type="Pfam" id="PF02765">
    <property type="entry name" value="POT1"/>
    <property type="match status" value="1"/>
</dbReference>
<evidence type="ECO:0000313" key="11">
    <source>
        <dbReference type="EMBL" id="GIC85734.1"/>
    </source>
</evidence>
<dbReference type="EMBL" id="BBXM02000001">
    <property type="protein sequence ID" value="GIC85734.1"/>
    <property type="molecule type" value="Genomic_DNA"/>
</dbReference>
<evidence type="ECO:0000256" key="5">
    <source>
        <dbReference type="ARBA" id="ARBA00022454"/>
    </source>
</evidence>
<evidence type="ECO:0000256" key="2">
    <source>
        <dbReference type="ARBA" id="ARBA00004574"/>
    </source>
</evidence>
<feature type="region of interest" description="Disordered" evidence="9">
    <location>
        <begin position="468"/>
        <end position="492"/>
    </location>
</feature>
<dbReference type="GO" id="GO:0010521">
    <property type="term" value="F:telomerase inhibitor activity"/>
    <property type="evidence" value="ECO:0007669"/>
    <property type="project" value="TreeGrafter"/>
</dbReference>
<feature type="domain" description="Telomeric single stranded DNA binding POT1/Cdc13" evidence="10">
    <location>
        <begin position="9"/>
        <end position="148"/>
    </location>
</feature>
<dbReference type="PANTHER" id="PTHR14513">
    <property type="entry name" value="PROTECTION OF TELOMERES 1"/>
    <property type="match status" value="1"/>
</dbReference>
<dbReference type="InterPro" id="IPR012340">
    <property type="entry name" value="NA-bd_OB-fold"/>
</dbReference>
<reference evidence="11" key="2">
    <citation type="submission" date="2021-01" db="EMBL/GenBank/DDBJ databases">
        <title>Pan-genome distribution and transcriptional activeness of fungal secondary metabolism genes in Aspergillus section Fumigati.</title>
        <authorList>
            <person name="Takahashi H."/>
            <person name="Umemura M."/>
            <person name="Ninomiya A."/>
            <person name="Kusuya Y."/>
            <person name="Urayama S."/>
            <person name="Shimizu M."/>
            <person name="Watanabe A."/>
            <person name="Kamei K."/>
            <person name="Yaguchi T."/>
            <person name="Hagiwara D."/>
        </authorList>
    </citation>
    <scope>NUCLEOTIDE SEQUENCE</scope>
    <source>
        <strain evidence="11">IFM 46973</strain>
    </source>
</reference>
<dbReference type="SUPFAM" id="SSF50249">
    <property type="entry name" value="Nucleic acid-binding proteins"/>
    <property type="match status" value="2"/>
</dbReference>
<comment type="caution">
    <text evidence="11">The sequence shown here is derived from an EMBL/GenBank/DDBJ whole genome shotgun (WGS) entry which is preliminary data.</text>
</comment>
<sequence length="637" mass="72442">MVNESAARHVGIPTALSSSGLVSVIGVVVDVFRGAFQSSRSWCITFTLKDTDFGNGHVWDGLKIKYFKDNQSQLPPVRVHDVILLRNITIRKFNGRPLGVAPDETTIPWAIFRPEPGFVDISPICGPVPFEPSYSEKSYALSLIDKSSKFKTFRNASNEKTAPPTLHSVKSVVSAPQSNANRRFSLIKDVEVKTYVDLTGEIVKIFTNDSDKVALYLTDYTTNEGLHNYTIDANKAREGDEYAYLQHSKKQWQGPAGRMTLQITLWDPHASFAREHLKEGSIVRLRNVHIKRSRIEGAPLEAAMHCDRQHPDEMNIRLIDAENDERGRELLRRRKGYWESDPRKRKAEEMEETSSRRSKSQRSQNKTARAKKEEGQTSLSLSKKYEINKTSKFIPFQTATTKPNQCLETVQASNPSIRCTSLADILDGESHENISPNQIEYRIPFQNVCYRATVRVVDFFPPKLEDFAVPEESDHKPRPDAEVDEPHKSHSPDRSIRWQWRFCLLVENVPPHPYGKSSQRMKLFVSGADAEYLLKLDAADLRENLSKLDRLRETLVHLWGNLERRKQEIASKDGSNSQALGPVSSRPFTCCIKEYGVRCSHEKATDAGEMDDGTVCSHETCFGWERRFAMFNTTIHT</sequence>
<reference evidence="11" key="1">
    <citation type="journal article" date="2015" name="Genome Announc.">
        <title>Draft Genome Sequence of the Pathogenic Filamentous Fungus Aspergillus udagawae Strain IFM 46973T.</title>
        <authorList>
            <person name="Kusuya Y."/>
            <person name="Takahashi-Nakaguchi A."/>
            <person name="Takahashi H."/>
            <person name="Yaguchi T."/>
        </authorList>
    </citation>
    <scope>NUCLEOTIDE SEQUENCE</scope>
    <source>
        <strain evidence="11">IFM 46973</strain>
    </source>
</reference>
<dbReference type="GO" id="GO:0000783">
    <property type="term" value="C:nuclear telomere cap complex"/>
    <property type="evidence" value="ECO:0007669"/>
    <property type="project" value="TreeGrafter"/>
</dbReference>
<evidence type="ECO:0000256" key="6">
    <source>
        <dbReference type="ARBA" id="ARBA00022895"/>
    </source>
</evidence>
<dbReference type="InterPro" id="IPR028389">
    <property type="entry name" value="POT1"/>
</dbReference>
<dbReference type="GeneID" id="66989048"/>
<dbReference type="CDD" id="cd04497">
    <property type="entry name" value="hPOT1_OB1_like"/>
    <property type="match status" value="1"/>
</dbReference>
<keyword evidence="6" id="KW-0779">Telomere</keyword>
<comment type="similarity">
    <text evidence="3">Belongs to the telombin family.</text>
</comment>
<accession>A0A8E0QJ47</accession>
<keyword evidence="5" id="KW-0158">Chromosome</keyword>
<evidence type="ECO:0000256" key="4">
    <source>
        <dbReference type="ARBA" id="ARBA00015253"/>
    </source>
</evidence>
<evidence type="ECO:0000256" key="3">
    <source>
        <dbReference type="ARBA" id="ARBA00008442"/>
    </source>
</evidence>